<feature type="signal peptide" evidence="1">
    <location>
        <begin position="1"/>
        <end position="22"/>
    </location>
</feature>
<reference evidence="2 3" key="1">
    <citation type="submission" date="2022-01" db="EMBL/GenBank/DDBJ databases">
        <title>Whole genome-based taxonomy of the Shewanellaceae.</title>
        <authorList>
            <person name="Martin-Rodriguez A.J."/>
        </authorList>
    </citation>
    <scope>NUCLEOTIDE SEQUENCE [LARGE SCALE GENOMIC DNA]</scope>
    <source>
        <strain evidence="2 3">DSM 21332</strain>
    </source>
</reference>
<evidence type="ECO:0000313" key="2">
    <source>
        <dbReference type="EMBL" id="MCL2915203.1"/>
    </source>
</evidence>
<keyword evidence="3" id="KW-1185">Reference proteome</keyword>
<name>A0ABT0N9S0_9GAMM</name>
<dbReference type="Proteomes" id="UP001202831">
    <property type="component" value="Unassembled WGS sequence"/>
</dbReference>
<proteinExistence type="predicted"/>
<keyword evidence="1" id="KW-0732">Signal</keyword>
<evidence type="ECO:0000256" key="1">
    <source>
        <dbReference type="SAM" id="SignalP"/>
    </source>
</evidence>
<feature type="chain" id="PRO_5045484055" evidence="1">
    <location>
        <begin position="23"/>
        <end position="141"/>
    </location>
</feature>
<sequence>MKSTIRFFTAITMSLATLGAHAATLSVGDNLMIESINGKVVENLPATLAEGTHLVELRFSDRYYTNAGSSGTWVQSAPLFTQVTVTRNEVLQLATPELKTEADARQYVKQPRVLVSSDTGRNEQLQLNTQAQLMTQLLTRS</sequence>
<comment type="caution">
    <text evidence="2">The sequence shown here is derived from an EMBL/GenBank/DDBJ whole genome shotgun (WGS) entry which is preliminary data.</text>
</comment>
<organism evidence="2 3">
    <name type="scientific">Shewanella corallii</name>
    <dbReference type="NCBI Taxonomy" id="560080"/>
    <lineage>
        <taxon>Bacteria</taxon>
        <taxon>Pseudomonadati</taxon>
        <taxon>Pseudomonadota</taxon>
        <taxon>Gammaproteobacteria</taxon>
        <taxon>Alteromonadales</taxon>
        <taxon>Shewanellaceae</taxon>
        <taxon>Shewanella</taxon>
    </lineage>
</organism>
<dbReference type="Pfam" id="PF09829">
    <property type="entry name" value="DUF2057"/>
    <property type="match status" value="1"/>
</dbReference>
<dbReference type="EMBL" id="JAKIKT010000006">
    <property type="protein sequence ID" value="MCL2915203.1"/>
    <property type="molecule type" value="Genomic_DNA"/>
</dbReference>
<gene>
    <name evidence="2" type="ORF">L2725_15695</name>
</gene>
<evidence type="ECO:0000313" key="3">
    <source>
        <dbReference type="Proteomes" id="UP001202831"/>
    </source>
</evidence>
<dbReference type="InterPro" id="IPR018635">
    <property type="entry name" value="UPF0319"/>
</dbReference>
<protein>
    <submittedName>
        <fullName evidence="2">DUF2057 domain-containing protein</fullName>
    </submittedName>
</protein>
<dbReference type="RefSeq" id="WP_249249790.1">
    <property type="nucleotide sequence ID" value="NZ_JAKIKT010000006.1"/>
</dbReference>
<accession>A0ABT0N9S0</accession>